<evidence type="ECO:0000313" key="7">
    <source>
        <dbReference type="Proteomes" id="UP001162131"/>
    </source>
</evidence>
<evidence type="ECO:0000256" key="4">
    <source>
        <dbReference type="ARBA" id="ARBA00022753"/>
    </source>
</evidence>
<dbReference type="PANTHER" id="PTHR13673">
    <property type="entry name" value="ESOPHAGEAL CANCER ASSOCIATED PROTEIN"/>
    <property type="match status" value="1"/>
</dbReference>
<keyword evidence="3" id="KW-0813">Transport</keyword>
<dbReference type="InterPro" id="IPR029705">
    <property type="entry name" value="VPS35L"/>
</dbReference>
<name>A0AAU9JI29_9CILI</name>
<dbReference type="GO" id="GO:0005768">
    <property type="term" value="C:endosome"/>
    <property type="evidence" value="ECO:0007669"/>
    <property type="project" value="UniProtKB-SubCell"/>
</dbReference>
<protein>
    <submittedName>
        <fullName evidence="6">Uncharacterized protein</fullName>
    </submittedName>
</protein>
<comment type="subcellular location">
    <subcellularLocation>
        <location evidence="1">Endosome</location>
    </subcellularLocation>
</comment>
<reference evidence="6" key="1">
    <citation type="submission" date="2021-09" db="EMBL/GenBank/DDBJ databases">
        <authorList>
            <consortium name="AG Swart"/>
            <person name="Singh M."/>
            <person name="Singh A."/>
            <person name="Seah K."/>
            <person name="Emmerich C."/>
        </authorList>
    </citation>
    <scope>NUCLEOTIDE SEQUENCE</scope>
    <source>
        <strain evidence="6">ATCC30299</strain>
    </source>
</reference>
<dbReference type="GO" id="GO:0015031">
    <property type="term" value="P:protein transport"/>
    <property type="evidence" value="ECO:0007669"/>
    <property type="project" value="UniProtKB-KW"/>
</dbReference>
<sequence length="864" mass="97928">MDINTWTIRKRNYHLETVKATIAAKPSTEHPLSGNSKKQTVEFIDPLGLNSKRKQTREDILLSPKEDPLEYWAVLSKMTSEKYQSTTGFKITTDSQENEEVKVVQHAFSRMELLEAPSKHKSNEISYVSHKEFITHIETLTRELDQAWGINDRVKTLKLAIQATKMLKDVTDPAYYPSVFITITNMLEHFGDLVYQRLMNIAFDGKTDEIFLPTQVNELARDTATNWFLKISCIRELQPRIFIEMALLKCYRFLWIDKYPEVLGRLVSQIRGIGNPMMAAYASMFLAKQAINLSMNSRQYLNDLIEDVCENLVLAPPEQYEVSTPALEWVFYCVAYGSSRDLLFQILEKLASAIEKQPDILRALIEEFPGRHITSQMSLFIDKMNSIRIPAESLKVAVALARAVYDSPQDQDSLPLLSTLWSAIERNGHTDINLYLKAADVFFQIYLKQFGPKEVNGLLDSVLALLKKNGTGRDWSGSLANIMNVLIVHSKDLSALLSLESFLSFLDEFSIQKKSEICNKIVEHYAREEIKFTVSNPLMIHALFQVTRVVHDSIDISEHSPEFVDRVSRLICRFLKNLNFGRNLEQHLSVLTDARASFINLDVVTETLVYAVLDIAMRAYRLVGGKHNLKTHAFLKACISYAHITTPSLESPVTQFKLFVLGSQVALMNGLLGEAESQIKAAISLIGELATEDNLAEIEPSLHALIGQMVILPDNPASTSGFFLPAHGLLNTLTALNKRFEKIKYRAFISMLWYLSSQAQSRLPFRLFRVDSNDKLMSGNKKFKEDMITLLGLILEELLNFVAEFGEISSPDEETIDILIKFYLALSKIFEAPEGSQVAILLIRIGNLLKDKKVSQKYLALVSN</sequence>
<keyword evidence="5" id="KW-0653">Protein transport</keyword>
<evidence type="ECO:0000256" key="1">
    <source>
        <dbReference type="ARBA" id="ARBA00004177"/>
    </source>
</evidence>
<evidence type="ECO:0000256" key="3">
    <source>
        <dbReference type="ARBA" id="ARBA00022448"/>
    </source>
</evidence>
<dbReference type="EMBL" id="CAJZBQ010000028">
    <property type="protein sequence ID" value="CAG9321359.1"/>
    <property type="molecule type" value="Genomic_DNA"/>
</dbReference>
<evidence type="ECO:0000256" key="2">
    <source>
        <dbReference type="ARBA" id="ARBA00010704"/>
    </source>
</evidence>
<comment type="caution">
    <text evidence="6">The sequence shown here is derived from an EMBL/GenBank/DDBJ whole genome shotgun (WGS) entry which is preliminary data.</text>
</comment>
<comment type="similarity">
    <text evidence="2">Belongs to the VPS35L family.</text>
</comment>
<dbReference type="AlphaFoldDB" id="A0AAU9JI29"/>
<dbReference type="PANTHER" id="PTHR13673:SF0">
    <property type="entry name" value="VPS35 ENDOSOMAL PROTEIN-SORTING FACTOR-LIKE"/>
    <property type="match status" value="1"/>
</dbReference>
<keyword evidence="7" id="KW-1185">Reference proteome</keyword>
<dbReference type="Proteomes" id="UP001162131">
    <property type="component" value="Unassembled WGS sequence"/>
</dbReference>
<gene>
    <name evidence="6" type="ORF">BSTOLATCC_MIC28642</name>
</gene>
<dbReference type="GO" id="GO:0032456">
    <property type="term" value="P:endocytic recycling"/>
    <property type="evidence" value="ECO:0007669"/>
    <property type="project" value="InterPro"/>
</dbReference>
<proteinExistence type="inferred from homology"/>
<evidence type="ECO:0000256" key="5">
    <source>
        <dbReference type="ARBA" id="ARBA00022927"/>
    </source>
</evidence>
<evidence type="ECO:0000313" key="6">
    <source>
        <dbReference type="EMBL" id="CAG9321359.1"/>
    </source>
</evidence>
<keyword evidence="4" id="KW-0967">Endosome</keyword>
<accession>A0AAU9JI29</accession>
<organism evidence="6 7">
    <name type="scientific">Blepharisma stoltei</name>
    <dbReference type="NCBI Taxonomy" id="1481888"/>
    <lineage>
        <taxon>Eukaryota</taxon>
        <taxon>Sar</taxon>
        <taxon>Alveolata</taxon>
        <taxon>Ciliophora</taxon>
        <taxon>Postciliodesmatophora</taxon>
        <taxon>Heterotrichea</taxon>
        <taxon>Heterotrichida</taxon>
        <taxon>Blepharismidae</taxon>
        <taxon>Blepharisma</taxon>
    </lineage>
</organism>